<reference evidence="3 4" key="1">
    <citation type="journal article" date="2014" name="Genome Announc.">
        <title>Draft genome sequence of the pathogenic fungus Scedosporium apiospermum.</title>
        <authorList>
            <person name="Vandeputte P."/>
            <person name="Ghamrawi S."/>
            <person name="Rechenmann M."/>
            <person name="Iltis A."/>
            <person name="Giraud S."/>
            <person name="Fleury M."/>
            <person name="Thornton C."/>
            <person name="Delhaes L."/>
            <person name="Meyer W."/>
            <person name="Papon N."/>
            <person name="Bouchara J.P."/>
        </authorList>
    </citation>
    <scope>NUCLEOTIDE SEQUENCE [LARGE SCALE GENOMIC DNA]</scope>
    <source>
        <strain evidence="3 4">IHEM 14462</strain>
    </source>
</reference>
<dbReference type="RefSeq" id="XP_016638605.1">
    <property type="nucleotide sequence ID" value="XM_016784384.1"/>
</dbReference>
<comment type="caution">
    <text evidence="3">The sequence shown here is derived from an EMBL/GenBank/DDBJ whole genome shotgun (WGS) entry which is preliminary data.</text>
</comment>
<dbReference type="PROSITE" id="PS51360">
    <property type="entry name" value="PLUS3"/>
    <property type="match status" value="1"/>
</dbReference>
<feature type="region of interest" description="Disordered" evidence="1">
    <location>
        <begin position="546"/>
        <end position="574"/>
    </location>
</feature>
<dbReference type="SUPFAM" id="SSF159042">
    <property type="entry name" value="Plus3-like"/>
    <property type="match status" value="1"/>
</dbReference>
<dbReference type="Proteomes" id="UP000028545">
    <property type="component" value="Unassembled WGS sequence"/>
</dbReference>
<evidence type="ECO:0000313" key="3">
    <source>
        <dbReference type="EMBL" id="KEZ38806.1"/>
    </source>
</evidence>
<dbReference type="KEGG" id="sapo:SAPIO_CDS10846"/>
<dbReference type="EMBL" id="JOWA01000176">
    <property type="protein sequence ID" value="KEZ38806.1"/>
    <property type="molecule type" value="Genomic_DNA"/>
</dbReference>
<dbReference type="Pfam" id="PF03126">
    <property type="entry name" value="Plus-3"/>
    <property type="match status" value="1"/>
</dbReference>
<dbReference type="GeneID" id="27720083"/>
<feature type="compositionally biased region" description="Basic and acidic residues" evidence="1">
    <location>
        <begin position="182"/>
        <end position="198"/>
    </location>
</feature>
<dbReference type="GO" id="GO:0003677">
    <property type="term" value="F:DNA binding"/>
    <property type="evidence" value="ECO:0007669"/>
    <property type="project" value="InterPro"/>
</dbReference>
<feature type="compositionally biased region" description="Basic and acidic residues" evidence="1">
    <location>
        <begin position="208"/>
        <end position="246"/>
    </location>
</feature>
<dbReference type="InterPro" id="IPR036128">
    <property type="entry name" value="Plus3-like_sf"/>
</dbReference>
<feature type="region of interest" description="Disordered" evidence="1">
    <location>
        <begin position="1"/>
        <end position="116"/>
    </location>
</feature>
<protein>
    <recommendedName>
        <fullName evidence="2">Plus3 domain-containing protein</fullName>
    </recommendedName>
</protein>
<evidence type="ECO:0000313" key="4">
    <source>
        <dbReference type="Proteomes" id="UP000028545"/>
    </source>
</evidence>
<name>A0A084FUP4_PSEDA</name>
<feature type="compositionally biased region" description="Acidic residues" evidence="1">
    <location>
        <begin position="61"/>
        <end position="73"/>
    </location>
</feature>
<feature type="compositionally biased region" description="Low complexity" evidence="1">
    <location>
        <begin position="74"/>
        <end position="87"/>
    </location>
</feature>
<feature type="compositionally biased region" description="Basic and acidic residues" evidence="1">
    <location>
        <begin position="32"/>
        <end position="42"/>
    </location>
</feature>
<organism evidence="3 4">
    <name type="scientific">Pseudallescheria apiosperma</name>
    <name type="common">Scedosporium apiospermum</name>
    <dbReference type="NCBI Taxonomy" id="563466"/>
    <lineage>
        <taxon>Eukaryota</taxon>
        <taxon>Fungi</taxon>
        <taxon>Dikarya</taxon>
        <taxon>Ascomycota</taxon>
        <taxon>Pezizomycotina</taxon>
        <taxon>Sordariomycetes</taxon>
        <taxon>Hypocreomycetidae</taxon>
        <taxon>Microascales</taxon>
        <taxon>Microascaceae</taxon>
        <taxon>Scedosporium</taxon>
    </lineage>
</organism>
<evidence type="ECO:0000259" key="2">
    <source>
        <dbReference type="PROSITE" id="PS51360"/>
    </source>
</evidence>
<dbReference type="HOGENOM" id="CLU_019525_0_0_1"/>
<dbReference type="SMART" id="SM00719">
    <property type="entry name" value="Plus3"/>
    <property type="match status" value="1"/>
</dbReference>
<sequence>MADIDDELLALAGSDEDESGDESREASLSPEPADRSGSERGSGRRTSGSRGAKRARRRDDSDDEDGGDVEEGEASSAPSSPSSLKSAPMDESDSDAEPQRDDGANDDLEEKYPVEGLYVSLAEKNEISKMREVERETILAERREENQRFKQNRMLRQLVSAAEEKEKEQQRRKRSADDADLEDQRKPTRQRTRIDGTRVGETSAGIDTLRRARAEKHDRIRRREEDRERQREKPTPTRSARDRDYGDYNDEEDEREDRRRSLERETRNVEPQLIDFERLRISRSNFAEVCFKPGFEKALTDCYVRVLGKPQGNQQQYHMVCIKGFTTGRAYAMQDVSGRKQFVTDQHVLAGIGSKTEPYPFLAMSSGKFTEDELARYTKVMRDRGLTFPKKSTLDKKLDELRELVSYRLTNDEITAMVDKKNLLRKKYDPEMREKLVRALEEAKAANNTILASQLQADLESLGKPAGLAFRTSLTPQNNGRSSEQQDRLAKLNADIRRQNNAEVRKAQLQERQRVREIEQKLARGEEVQADMSRRLRTRAKFVHDFEETLPKSGSKPNSGASTPSKGATQKQILPQIAKLQEQKYAENKGIPTVHKPLMDDDIIASLDLDIDVEIE</sequence>
<feature type="compositionally biased region" description="Acidic residues" evidence="1">
    <location>
        <begin position="1"/>
        <end position="20"/>
    </location>
</feature>
<keyword evidence="4" id="KW-1185">Reference proteome</keyword>
<feature type="compositionally biased region" description="Polar residues" evidence="1">
    <location>
        <begin position="555"/>
        <end position="573"/>
    </location>
</feature>
<dbReference type="VEuPathDB" id="FungiDB:SAPIO_CDS10846"/>
<dbReference type="OrthoDB" id="166375at2759"/>
<dbReference type="InterPro" id="IPR004343">
    <property type="entry name" value="Plus-3_dom"/>
</dbReference>
<accession>A0A084FUP4</accession>
<evidence type="ECO:0000256" key="1">
    <source>
        <dbReference type="SAM" id="MobiDB-lite"/>
    </source>
</evidence>
<feature type="domain" description="Plus3" evidence="2">
    <location>
        <begin position="270"/>
        <end position="406"/>
    </location>
</feature>
<gene>
    <name evidence="3" type="ORF">SAPIO_CDS10846</name>
</gene>
<dbReference type="OMA" id="ISGCYAR"/>
<feature type="region of interest" description="Disordered" evidence="1">
    <location>
        <begin position="140"/>
        <end position="265"/>
    </location>
</feature>
<dbReference type="Gene3D" id="3.90.70.200">
    <property type="entry name" value="Plus-3 domain"/>
    <property type="match status" value="1"/>
</dbReference>
<proteinExistence type="predicted"/>
<dbReference type="AlphaFoldDB" id="A0A084FUP4"/>
<feature type="compositionally biased region" description="Basic and acidic residues" evidence="1">
    <location>
        <begin position="256"/>
        <end position="265"/>
    </location>
</feature>